<feature type="domain" description="Peptidase M16 N-terminal" evidence="6">
    <location>
        <begin position="55"/>
        <end position="202"/>
    </location>
</feature>
<dbReference type="InterPro" id="IPR007863">
    <property type="entry name" value="Peptidase_M16_C"/>
</dbReference>
<dbReference type="InterPro" id="IPR011249">
    <property type="entry name" value="Metalloenz_LuxS/M16"/>
</dbReference>
<dbReference type="GO" id="GO:0004222">
    <property type="term" value="F:metalloendopeptidase activity"/>
    <property type="evidence" value="ECO:0007669"/>
    <property type="project" value="InterPro"/>
</dbReference>
<evidence type="ECO:0000256" key="4">
    <source>
        <dbReference type="ARBA" id="ARBA00032315"/>
    </source>
</evidence>
<dbReference type="AlphaFoldDB" id="A0A1Y2BKU4"/>
<dbReference type="GO" id="GO:0046872">
    <property type="term" value="F:metal ion binding"/>
    <property type="evidence" value="ECO:0007669"/>
    <property type="project" value="InterPro"/>
</dbReference>
<evidence type="ECO:0000256" key="3">
    <source>
        <dbReference type="ARBA" id="ARBA00030006"/>
    </source>
</evidence>
<dbReference type="InterPro" id="IPR050361">
    <property type="entry name" value="MPP/UQCRC_Complex"/>
</dbReference>
<evidence type="ECO:0000259" key="7">
    <source>
        <dbReference type="Pfam" id="PF05193"/>
    </source>
</evidence>
<dbReference type="OrthoDB" id="277191at2759"/>
<feature type="domain" description="Peptidase M16 C-terminal" evidence="7">
    <location>
        <begin position="210"/>
        <end position="440"/>
    </location>
</feature>
<evidence type="ECO:0000313" key="9">
    <source>
        <dbReference type="Proteomes" id="UP000193986"/>
    </source>
</evidence>
<dbReference type="STRING" id="71784.A0A1Y2BKU4"/>
<dbReference type="InterPro" id="IPR011765">
    <property type="entry name" value="Pept_M16_N"/>
</dbReference>
<gene>
    <name evidence="8" type="ORF">BCR39DRAFT_509258</name>
</gene>
<sequence>MRLPTPSLRSLTTQAVGAGPSRVLRPSAVRLASASSSPYPTSITPQITTLPNRLRVVTEAIPTHVYALGVYIDAGSRYESDRNSGVTHLLDRMAFKSTAKHNEEEMSGLIHACGGQVTSIGAREHIGYQASLFPAQLSTAMSLLSSTILSPQFRPDEVDAAKAGMEYEIREFWSKADHILPDIAVNTAYTNNTLGMPLLCPEEQLARLGEDELRGYMRDWFKPERMVVAGHGIPHEELVELAFEHFGSLPVGEGVGLPSAQLGLGGSSARSSTRFGAKTYATVSNALVGRDGKIVESDFERLKNAPAVYTGGEQYIEKPDEEFTNLVVLFEGLGALDPDIYALGVLNYLLLGGSAFSAGGPGKGMYSRLMTNVLNRYYAVERAEAFHQCFADSGLFGITLSVRPHFASKAAQIIASQLHTLTGPMMGGVTEEQLGRARNMMRGSMVMMSESRLVAVEDLGRQIMLEGRKEPTEEMCAKIDAVTREDIYRVATRILRPSASTKPVNGGRGSGEPTIVAMGKDVHLLGDVKQVLRQWDLGKRP</sequence>
<dbReference type="Pfam" id="PF00675">
    <property type="entry name" value="Peptidase_M16"/>
    <property type="match status" value="1"/>
</dbReference>
<dbReference type="Pfam" id="PF05193">
    <property type="entry name" value="Peptidase_M16_C"/>
    <property type="match status" value="1"/>
</dbReference>
<evidence type="ECO:0000259" key="6">
    <source>
        <dbReference type="Pfam" id="PF00675"/>
    </source>
</evidence>
<dbReference type="PROSITE" id="PS00143">
    <property type="entry name" value="INSULINASE"/>
    <property type="match status" value="1"/>
</dbReference>
<dbReference type="GO" id="GO:0006627">
    <property type="term" value="P:protein processing involved in protein targeting to mitochondrion"/>
    <property type="evidence" value="ECO:0007669"/>
    <property type="project" value="TreeGrafter"/>
</dbReference>
<evidence type="ECO:0000313" key="8">
    <source>
        <dbReference type="EMBL" id="ORY35394.1"/>
    </source>
</evidence>
<dbReference type="InterPro" id="IPR001431">
    <property type="entry name" value="Pept_M16_Zn_BS"/>
</dbReference>
<dbReference type="PANTHER" id="PTHR11851:SF49">
    <property type="entry name" value="MITOCHONDRIAL-PROCESSING PEPTIDASE SUBUNIT ALPHA"/>
    <property type="match status" value="1"/>
</dbReference>
<dbReference type="EMBL" id="MCFC01000001">
    <property type="protein sequence ID" value="ORY35394.1"/>
    <property type="molecule type" value="Genomic_DNA"/>
</dbReference>
<dbReference type="InParanoid" id="A0A1Y2BKU4"/>
<accession>A0A1Y2BKU4</accession>
<comment type="function">
    <text evidence="1">Substrate recognition and binding subunit of the essential mitochondrial processing protease (MPP), which cleaves the mitochondrial sequence off newly imported precursors proteins.</text>
</comment>
<organism evidence="8 9">
    <name type="scientific">Naematelia encephala</name>
    <dbReference type="NCBI Taxonomy" id="71784"/>
    <lineage>
        <taxon>Eukaryota</taxon>
        <taxon>Fungi</taxon>
        <taxon>Dikarya</taxon>
        <taxon>Basidiomycota</taxon>
        <taxon>Agaricomycotina</taxon>
        <taxon>Tremellomycetes</taxon>
        <taxon>Tremellales</taxon>
        <taxon>Naemateliaceae</taxon>
        <taxon>Naematelia</taxon>
    </lineage>
</organism>
<evidence type="ECO:0000256" key="5">
    <source>
        <dbReference type="RuleBase" id="RU004447"/>
    </source>
</evidence>
<protein>
    <recommendedName>
        <fullName evidence="3">Alpha-MPP</fullName>
    </recommendedName>
    <alternativeName>
        <fullName evidence="4">Inactive zinc metalloprotease alpha</fullName>
    </alternativeName>
</protein>
<dbReference type="GO" id="GO:0005739">
    <property type="term" value="C:mitochondrion"/>
    <property type="evidence" value="ECO:0007669"/>
    <property type="project" value="TreeGrafter"/>
</dbReference>
<dbReference type="FunCoup" id="A0A1Y2BKU4">
    <property type="interactions" value="604"/>
</dbReference>
<dbReference type="Gene3D" id="3.30.830.10">
    <property type="entry name" value="Metalloenzyme, LuxS/M16 peptidase-like"/>
    <property type="match status" value="2"/>
</dbReference>
<keyword evidence="9" id="KW-1185">Reference proteome</keyword>
<dbReference type="Proteomes" id="UP000193986">
    <property type="component" value="Unassembled WGS sequence"/>
</dbReference>
<proteinExistence type="inferred from homology"/>
<name>A0A1Y2BKU4_9TREE</name>
<comment type="caution">
    <text evidence="8">The sequence shown here is derived from an EMBL/GenBank/DDBJ whole genome shotgun (WGS) entry which is preliminary data.</text>
</comment>
<dbReference type="PANTHER" id="PTHR11851">
    <property type="entry name" value="METALLOPROTEASE"/>
    <property type="match status" value="1"/>
</dbReference>
<comment type="similarity">
    <text evidence="2 5">Belongs to the peptidase M16 family.</text>
</comment>
<evidence type="ECO:0000256" key="2">
    <source>
        <dbReference type="ARBA" id="ARBA00007261"/>
    </source>
</evidence>
<dbReference type="SUPFAM" id="SSF63411">
    <property type="entry name" value="LuxS/MPP-like metallohydrolase"/>
    <property type="match status" value="2"/>
</dbReference>
<reference evidence="8 9" key="1">
    <citation type="submission" date="2016-07" db="EMBL/GenBank/DDBJ databases">
        <title>Pervasive Adenine N6-methylation of Active Genes in Fungi.</title>
        <authorList>
            <consortium name="DOE Joint Genome Institute"/>
            <person name="Mondo S.J."/>
            <person name="Dannebaum R.O."/>
            <person name="Kuo R.C."/>
            <person name="Labutti K."/>
            <person name="Haridas S."/>
            <person name="Kuo A."/>
            <person name="Salamov A."/>
            <person name="Ahrendt S.R."/>
            <person name="Lipzen A."/>
            <person name="Sullivan W."/>
            <person name="Andreopoulos W.B."/>
            <person name="Clum A."/>
            <person name="Lindquist E."/>
            <person name="Daum C."/>
            <person name="Ramamoorthy G.K."/>
            <person name="Gryganskyi A."/>
            <person name="Culley D."/>
            <person name="Magnuson J.K."/>
            <person name="James T.Y."/>
            <person name="O'Malley M.A."/>
            <person name="Stajich J.E."/>
            <person name="Spatafora J.W."/>
            <person name="Visel A."/>
            <person name="Grigoriev I.V."/>
        </authorList>
    </citation>
    <scope>NUCLEOTIDE SEQUENCE [LARGE SCALE GENOMIC DNA]</scope>
    <source>
        <strain evidence="8 9">68-887.2</strain>
    </source>
</reference>
<evidence type="ECO:0000256" key="1">
    <source>
        <dbReference type="ARBA" id="ARBA00002123"/>
    </source>
</evidence>